<gene>
    <name evidence="2" type="ORF">E2C01_003369</name>
</gene>
<proteinExistence type="predicted"/>
<protein>
    <submittedName>
        <fullName evidence="2">Uncharacterized protein</fullName>
    </submittedName>
</protein>
<dbReference type="Proteomes" id="UP000324222">
    <property type="component" value="Unassembled WGS sequence"/>
</dbReference>
<organism evidence="2 3">
    <name type="scientific">Portunus trituberculatus</name>
    <name type="common">Swimming crab</name>
    <name type="synonym">Neptunus trituberculatus</name>
    <dbReference type="NCBI Taxonomy" id="210409"/>
    <lineage>
        <taxon>Eukaryota</taxon>
        <taxon>Metazoa</taxon>
        <taxon>Ecdysozoa</taxon>
        <taxon>Arthropoda</taxon>
        <taxon>Crustacea</taxon>
        <taxon>Multicrustacea</taxon>
        <taxon>Malacostraca</taxon>
        <taxon>Eumalacostraca</taxon>
        <taxon>Eucarida</taxon>
        <taxon>Decapoda</taxon>
        <taxon>Pleocyemata</taxon>
        <taxon>Brachyura</taxon>
        <taxon>Eubrachyura</taxon>
        <taxon>Portunoidea</taxon>
        <taxon>Portunidae</taxon>
        <taxon>Portuninae</taxon>
        <taxon>Portunus</taxon>
    </lineage>
</organism>
<name>A0A5B7CMN1_PORTR</name>
<accession>A0A5B7CMN1</accession>
<evidence type="ECO:0000256" key="1">
    <source>
        <dbReference type="SAM" id="MobiDB-lite"/>
    </source>
</evidence>
<comment type="caution">
    <text evidence="2">The sequence shown here is derived from an EMBL/GenBank/DDBJ whole genome shotgun (WGS) entry which is preliminary data.</text>
</comment>
<sequence length="86" mass="9422">MKPPLTRSPSPLSPQLGSAHLTHSVEVEQSESFRYPPFTRVTFPQPPPLSSPPHSAPPSLRDKASYVPPSWQVMCSLPTFCLLVLG</sequence>
<feature type="compositionally biased region" description="Pro residues" evidence="1">
    <location>
        <begin position="44"/>
        <end position="56"/>
    </location>
</feature>
<reference evidence="2 3" key="1">
    <citation type="submission" date="2019-05" db="EMBL/GenBank/DDBJ databases">
        <title>Another draft genome of Portunus trituberculatus and its Hox gene families provides insights of decapod evolution.</title>
        <authorList>
            <person name="Jeong J.-H."/>
            <person name="Song I."/>
            <person name="Kim S."/>
            <person name="Choi T."/>
            <person name="Kim D."/>
            <person name="Ryu S."/>
            <person name="Kim W."/>
        </authorList>
    </citation>
    <scope>NUCLEOTIDE SEQUENCE [LARGE SCALE GENOMIC DNA]</scope>
    <source>
        <tissue evidence="2">Muscle</tissue>
    </source>
</reference>
<evidence type="ECO:0000313" key="2">
    <source>
        <dbReference type="EMBL" id="MPC10729.1"/>
    </source>
</evidence>
<feature type="region of interest" description="Disordered" evidence="1">
    <location>
        <begin position="37"/>
        <end position="64"/>
    </location>
</feature>
<dbReference type="AlphaFoldDB" id="A0A5B7CMN1"/>
<dbReference type="EMBL" id="VSRR010000127">
    <property type="protein sequence ID" value="MPC10729.1"/>
    <property type="molecule type" value="Genomic_DNA"/>
</dbReference>
<evidence type="ECO:0000313" key="3">
    <source>
        <dbReference type="Proteomes" id="UP000324222"/>
    </source>
</evidence>
<keyword evidence="3" id="KW-1185">Reference proteome</keyword>